<name>A0A0E9PUK0_ANGAN</name>
<reference evidence="1" key="2">
    <citation type="journal article" date="2015" name="Fish Shellfish Immunol.">
        <title>Early steps in the European eel (Anguilla anguilla)-Vibrio vulnificus interaction in the gills: Role of the RtxA13 toxin.</title>
        <authorList>
            <person name="Callol A."/>
            <person name="Pajuelo D."/>
            <person name="Ebbesson L."/>
            <person name="Teles M."/>
            <person name="MacKenzie S."/>
            <person name="Amaro C."/>
        </authorList>
    </citation>
    <scope>NUCLEOTIDE SEQUENCE</scope>
</reference>
<protein>
    <submittedName>
        <fullName evidence="1">Uncharacterized protein</fullName>
    </submittedName>
</protein>
<reference evidence="1" key="1">
    <citation type="submission" date="2014-11" db="EMBL/GenBank/DDBJ databases">
        <authorList>
            <person name="Amaro Gonzalez C."/>
        </authorList>
    </citation>
    <scope>NUCLEOTIDE SEQUENCE</scope>
</reference>
<proteinExistence type="predicted"/>
<sequence>MSTSARMNSERHIPTTCGTVQEKHWPLCGMDMRLYGMVMKYMVWRRYRTKARPLLFIITELFQ</sequence>
<dbReference type="EMBL" id="GBXM01100383">
    <property type="protein sequence ID" value="JAH08194.1"/>
    <property type="molecule type" value="Transcribed_RNA"/>
</dbReference>
<organism evidence="1">
    <name type="scientific">Anguilla anguilla</name>
    <name type="common">European freshwater eel</name>
    <name type="synonym">Muraena anguilla</name>
    <dbReference type="NCBI Taxonomy" id="7936"/>
    <lineage>
        <taxon>Eukaryota</taxon>
        <taxon>Metazoa</taxon>
        <taxon>Chordata</taxon>
        <taxon>Craniata</taxon>
        <taxon>Vertebrata</taxon>
        <taxon>Euteleostomi</taxon>
        <taxon>Actinopterygii</taxon>
        <taxon>Neopterygii</taxon>
        <taxon>Teleostei</taxon>
        <taxon>Anguilliformes</taxon>
        <taxon>Anguillidae</taxon>
        <taxon>Anguilla</taxon>
    </lineage>
</organism>
<evidence type="ECO:0000313" key="1">
    <source>
        <dbReference type="EMBL" id="JAH08194.1"/>
    </source>
</evidence>
<accession>A0A0E9PUK0</accession>
<dbReference type="AlphaFoldDB" id="A0A0E9PUK0"/>